<organism evidence="27 28">
    <name type="scientific">Caedimonas varicaedens</name>
    <dbReference type="NCBI Taxonomy" id="1629334"/>
    <lineage>
        <taxon>Bacteria</taxon>
        <taxon>Pseudomonadati</taxon>
        <taxon>Pseudomonadota</taxon>
        <taxon>Alphaproteobacteria</taxon>
        <taxon>Holosporales</taxon>
        <taxon>Caedimonadaceae</taxon>
        <taxon>Caedimonas</taxon>
    </lineage>
</organism>
<feature type="transmembrane region" description="Helical" evidence="25">
    <location>
        <begin position="208"/>
        <end position="233"/>
    </location>
</feature>
<dbReference type="EMBL" id="BBVC01000006">
    <property type="protein sequence ID" value="GAO97482.1"/>
    <property type="molecule type" value="Genomic_DNA"/>
</dbReference>
<evidence type="ECO:0000256" key="18">
    <source>
        <dbReference type="ARBA" id="ARBA00044912"/>
    </source>
</evidence>
<comment type="catalytic activity">
    <reaction evidence="16">
        <text>L-lysyl-L-lysine(out) = L-lysyl-L-lysine(in)</text>
        <dbReference type="Rhea" id="RHEA:79403"/>
        <dbReference type="ChEBI" id="CHEBI:229956"/>
    </reaction>
</comment>
<comment type="function">
    <text evidence="23">Lysosomal dipeptide uniporter that selectively exports lysine, arginine or histidine-containing dipeptides with a net positive charge from the lysosome lumen into the cytosol. Could play a role in a specific type of protein O-glycosylation indirectly regulating macrophages migration and tissue invasion. Also essential for liver homeostasis.</text>
</comment>
<comment type="subunit">
    <text evidence="24">Homodimer. Interacts with lysosomal protein GLMP (via lumenal domain); the interaction starts while both proteins are still in the endoplasmic reticulum and is required for stabilization of MFSD1 in lysosomes but has no direct effect on its targeting to lysosomes or transporter activity.</text>
</comment>
<accession>A0A0K8MAM5</accession>
<feature type="transmembrane region" description="Helical" evidence="25">
    <location>
        <begin position="311"/>
        <end position="331"/>
    </location>
</feature>
<evidence type="ECO:0000256" key="19">
    <source>
        <dbReference type="ARBA" id="ARBA00044919"/>
    </source>
</evidence>
<evidence type="ECO:0000256" key="11">
    <source>
        <dbReference type="ARBA" id="ARBA00044884"/>
    </source>
</evidence>
<comment type="catalytic activity">
    <reaction evidence="9">
        <text>L-histidyl-glycine(out) = L-histidyl-glycine(in)</text>
        <dbReference type="Rhea" id="RHEA:79395"/>
        <dbReference type="ChEBI" id="CHEBI:229957"/>
    </reaction>
</comment>
<keyword evidence="4 25" id="KW-0812">Transmembrane</keyword>
<comment type="catalytic activity">
    <reaction evidence="14">
        <text>L-aspartyl-L-lysine(out) = L-aspartyl-L-lysine(in)</text>
        <dbReference type="Rhea" id="RHEA:79411"/>
        <dbReference type="ChEBI" id="CHEBI:229953"/>
    </reaction>
</comment>
<evidence type="ECO:0000256" key="20">
    <source>
        <dbReference type="ARBA" id="ARBA00044924"/>
    </source>
</evidence>
<keyword evidence="7" id="KW-0458">Lysosome</keyword>
<feature type="transmembrane region" description="Helical" evidence="25">
    <location>
        <begin position="338"/>
        <end position="365"/>
    </location>
</feature>
<protein>
    <recommendedName>
        <fullName evidence="21">Lysosomal dipeptide transporter MFSD1</fullName>
    </recommendedName>
    <alternativeName>
        <fullName evidence="22">Major facilitator superfamily domain-containing protein 1</fullName>
    </alternativeName>
</protein>
<feature type="transmembrane region" description="Helical" evidence="25">
    <location>
        <begin position="253"/>
        <end position="272"/>
    </location>
</feature>
<comment type="catalytic activity">
    <reaction evidence="10">
        <text>L-alpha-aminoacyl-L-arginine(out) = L-alpha-aminoacyl-L-arginine(in)</text>
        <dbReference type="Rhea" id="RHEA:79367"/>
        <dbReference type="ChEBI" id="CHEBI:229968"/>
    </reaction>
</comment>
<dbReference type="Pfam" id="PF07690">
    <property type="entry name" value="MFS_1"/>
    <property type="match status" value="1"/>
</dbReference>
<feature type="domain" description="Major facilitator superfamily (MFS) profile" evidence="26">
    <location>
        <begin position="12"/>
        <end position="411"/>
    </location>
</feature>
<keyword evidence="5 25" id="KW-1133">Transmembrane helix</keyword>
<feature type="transmembrane region" description="Helical" evidence="25">
    <location>
        <begin position="165"/>
        <end position="187"/>
    </location>
</feature>
<feature type="transmembrane region" description="Helical" evidence="25">
    <location>
        <begin position="74"/>
        <end position="94"/>
    </location>
</feature>
<evidence type="ECO:0000256" key="12">
    <source>
        <dbReference type="ARBA" id="ARBA00044891"/>
    </source>
</evidence>
<dbReference type="InterPro" id="IPR052187">
    <property type="entry name" value="MFSD1"/>
</dbReference>
<dbReference type="Gene3D" id="1.20.1250.20">
    <property type="entry name" value="MFS general substrate transporter like domains"/>
    <property type="match status" value="2"/>
</dbReference>
<evidence type="ECO:0000256" key="6">
    <source>
        <dbReference type="ARBA" id="ARBA00023136"/>
    </source>
</evidence>
<dbReference type="PROSITE" id="PS50850">
    <property type="entry name" value="MFS"/>
    <property type="match status" value="1"/>
</dbReference>
<evidence type="ECO:0000256" key="5">
    <source>
        <dbReference type="ARBA" id="ARBA00022989"/>
    </source>
</evidence>
<dbReference type="GO" id="GO:0022857">
    <property type="term" value="F:transmembrane transporter activity"/>
    <property type="evidence" value="ECO:0007669"/>
    <property type="project" value="InterPro"/>
</dbReference>
<sequence>MSSLRVKSLPWVMWALPLTFFAYQFILRLWPSLLMTQIMQQFSIDATAFGFLSAMYYFGYAGMQIPIALLLERFGVRWVVSGCALLCGFAVFLFTFTEHWLLALMGRFLIGMGSAAGFLGTSKAISLWFPSARYARLVGLTFSLGLLGAVYGGKPVSLLIENLGWKSVALLISGFGIGLGFLLLVGFKAPQGLCDTVPQAIKISDLKKVIGSSSMVLLSIANLLMVGALEGFADVWGVNYLMEAHQFSQGDCAGLVSFIFIGMLFGGPLLAFLSERFGVYQVIIACSLGMSFLFFLMLTGRNFLDNHMLKAIFFTIGIFCCYQVLVFSAGSKLMVPQLLGITIAFLNCVNMLGGSFFHTVVGSLMDICWEGGVLNGIRVYSHTSYFWALMAIPVCSLLGGILVFILYCKEKKQKSLS</sequence>
<evidence type="ECO:0000313" key="28">
    <source>
        <dbReference type="Proteomes" id="UP000036771"/>
    </source>
</evidence>
<dbReference type="PANTHER" id="PTHR23512:SF3">
    <property type="entry name" value="MAJOR FACILITATOR SUPERFAMILY DOMAIN-CONTAINING PROTEIN 1"/>
    <property type="match status" value="1"/>
</dbReference>
<dbReference type="OrthoDB" id="272777at2"/>
<dbReference type="InterPro" id="IPR036259">
    <property type="entry name" value="MFS_trans_sf"/>
</dbReference>
<evidence type="ECO:0000256" key="15">
    <source>
        <dbReference type="ARBA" id="ARBA00044899"/>
    </source>
</evidence>
<evidence type="ECO:0000256" key="22">
    <source>
        <dbReference type="ARBA" id="ARBA00045018"/>
    </source>
</evidence>
<feature type="transmembrane region" description="Helical" evidence="25">
    <location>
        <begin position="279"/>
        <end position="299"/>
    </location>
</feature>
<evidence type="ECO:0000256" key="21">
    <source>
        <dbReference type="ARBA" id="ARBA00044985"/>
    </source>
</evidence>
<evidence type="ECO:0000256" key="7">
    <source>
        <dbReference type="ARBA" id="ARBA00023228"/>
    </source>
</evidence>
<evidence type="ECO:0000256" key="17">
    <source>
        <dbReference type="ARBA" id="ARBA00044903"/>
    </source>
</evidence>
<dbReference type="PANTHER" id="PTHR23512">
    <property type="entry name" value="MAJOR FACILITATOR SUPERFAMILY DOMAIN-CONTAINING PROTEIN 1"/>
    <property type="match status" value="1"/>
</dbReference>
<feature type="transmembrane region" description="Helical" evidence="25">
    <location>
        <begin position="100"/>
        <end position="122"/>
    </location>
</feature>
<comment type="catalytic activity">
    <reaction evidence="17">
        <text>L-arginyl-glycine(out) = L-arginyl-glycine(in)</text>
        <dbReference type="Rhea" id="RHEA:79391"/>
        <dbReference type="ChEBI" id="CHEBI:229955"/>
    </reaction>
</comment>
<evidence type="ECO:0000256" key="14">
    <source>
        <dbReference type="ARBA" id="ARBA00044898"/>
    </source>
</evidence>
<gene>
    <name evidence="27" type="primary">gudP_1</name>
    <name evidence="27" type="ORF">Cva_00114</name>
</gene>
<evidence type="ECO:0000256" key="2">
    <source>
        <dbReference type="ARBA" id="ARBA00008335"/>
    </source>
</evidence>
<comment type="catalytic activity">
    <reaction evidence="8">
        <text>L-lysyl-L-alanine(out) = L-lysyl-L-alanine(in)</text>
        <dbReference type="Rhea" id="RHEA:79399"/>
        <dbReference type="ChEBI" id="CHEBI:229954"/>
    </reaction>
</comment>
<dbReference type="GO" id="GO:0005765">
    <property type="term" value="C:lysosomal membrane"/>
    <property type="evidence" value="ECO:0007669"/>
    <property type="project" value="UniProtKB-SubCell"/>
</dbReference>
<comment type="catalytic activity">
    <reaction evidence="19">
        <text>L-alanyl-L-lysine(out) = L-alanyl-L-lysine(in)</text>
        <dbReference type="Rhea" id="RHEA:79415"/>
        <dbReference type="ChEBI" id="CHEBI:192470"/>
    </reaction>
</comment>
<dbReference type="STRING" id="1629334.Cva_00114"/>
<comment type="catalytic activity">
    <reaction evidence="11">
        <text>L-alpha-aminoacyl-L-histidine(out) = L-alpha-aminoacyl-L-histidine(in)</text>
        <dbReference type="Rhea" id="RHEA:79375"/>
        <dbReference type="ChEBI" id="CHEBI:229967"/>
    </reaction>
</comment>
<feature type="transmembrane region" description="Helical" evidence="25">
    <location>
        <begin position="12"/>
        <end position="30"/>
    </location>
</feature>
<keyword evidence="6 25" id="KW-0472">Membrane</keyword>
<dbReference type="Proteomes" id="UP000036771">
    <property type="component" value="Unassembled WGS sequence"/>
</dbReference>
<name>A0A0K8MAM5_9PROT</name>
<evidence type="ECO:0000256" key="4">
    <source>
        <dbReference type="ARBA" id="ARBA00022692"/>
    </source>
</evidence>
<evidence type="ECO:0000313" key="27">
    <source>
        <dbReference type="EMBL" id="GAO97482.1"/>
    </source>
</evidence>
<dbReference type="InterPro" id="IPR011701">
    <property type="entry name" value="MFS"/>
</dbReference>
<comment type="caution">
    <text evidence="27">The sequence shown here is derived from an EMBL/GenBank/DDBJ whole genome shotgun (WGS) entry which is preliminary data.</text>
</comment>
<feature type="transmembrane region" description="Helical" evidence="25">
    <location>
        <begin position="385"/>
        <end position="408"/>
    </location>
</feature>
<evidence type="ECO:0000259" key="26">
    <source>
        <dbReference type="PROSITE" id="PS50850"/>
    </source>
</evidence>
<evidence type="ECO:0000256" key="10">
    <source>
        <dbReference type="ARBA" id="ARBA00044881"/>
    </source>
</evidence>
<comment type="catalytic activity">
    <reaction evidence="20">
        <text>L-lysyl-glycine(out) = L-lysyl-glycine(in)</text>
        <dbReference type="Rhea" id="RHEA:79407"/>
        <dbReference type="ChEBI" id="CHEBI:191202"/>
    </reaction>
</comment>
<keyword evidence="3" id="KW-0813">Transport</keyword>
<comment type="catalytic activity">
    <reaction evidence="18">
        <text>L-histidyl-L-alpha-amino acid(out) = L-histidyl-L-alpha-amino acid(in)</text>
        <dbReference type="Rhea" id="RHEA:79379"/>
        <dbReference type="ChEBI" id="CHEBI:229964"/>
    </reaction>
</comment>
<dbReference type="SUPFAM" id="SSF103473">
    <property type="entry name" value="MFS general substrate transporter"/>
    <property type="match status" value="1"/>
</dbReference>
<comment type="subcellular location">
    <subcellularLocation>
        <location evidence="1">Lysosome membrane</location>
        <topology evidence="1">Multi-pass membrane protein</topology>
    </subcellularLocation>
</comment>
<comment type="catalytic activity">
    <reaction evidence="12">
        <text>L-lysyl-L-alpha-amino acid(out) = L-lysyl-L-alpha-amino acid(in)</text>
        <dbReference type="Rhea" id="RHEA:79387"/>
        <dbReference type="ChEBI" id="CHEBI:229965"/>
    </reaction>
</comment>
<dbReference type="InterPro" id="IPR020846">
    <property type="entry name" value="MFS_dom"/>
</dbReference>
<evidence type="ECO:0000256" key="24">
    <source>
        <dbReference type="ARBA" id="ARBA00046376"/>
    </source>
</evidence>
<evidence type="ECO:0000256" key="9">
    <source>
        <dbReference type="ARBA" id="ARBA00044878"/>
    </source>
</evidence>
<keyword evidence="28" id="KW-1185">Reference proteome</keyword>
<evidence type="ECO:0000256" key="16">
    <source>
        <dbReference type="ARBA" id="ARBA00044900"/>
    </source>
</evidence>
<comment type="catalytic activity">
    <reaction evidence="15">
        <text>L-arginyl-L-alpha-amino acid(out) = L-arginyl-L-alpha-amino acid(in)</text>
        <dbReference type="Rhea" id="RHEA:79371"/>
        <dbReference type="ChEBI" id="CHEBI:84315"/>
    </reaction>
</comment>
<comment type="similarity">
    <text evidence="2">Belongs to the major facilitator superfamily.</text>
</comment>
<comment type="catalytic activity">
    <reaction evidence="13">
        <text>L-alpha-aminoacyl-L-lysine(out) = L-alpha-aminoacyl-L-lysine(in)</text>
        <dbReference type="Rhea" id="RHEA:79383"/>
        <dbReference type="ChEBI" id="CHEBI:229966"/>
    </reaction>
</comment>
<evidence type="ECO:0000256" key="13">
    <source>
        <dbReference type="ARBA" id="ARBA00044893"/>
    </source>
</evidence>
<feature type="transmembrane region" description="Helical" evidence="25">
    <location>
        <begin position="42"/>
        <end position="62"/>
    </location>
</feature>
<reference evidence="27 28" key="1">
    <citation type="submission" date="2015-03" db="EMBL/GenBank/DDBJ databases">
        <title>Caedibacter varicaedens, whole genome shotgun sequence.</title>
        <authorList>
            <person name="Suzuki H."/>
            <person name="Dapper A.L."/>
            <person name="Gibson A.K."/>
            <person name="Jackson C."/>
            <person name="Lee H."/>
            <person name="Pejaver V.R."/>
            <person name="Doak T."/>
            <person name="Lynch M."/>
        </authorList>
    </citation>
    <scope>NUCLEOTIDE SEQUENCE [LARGE SCALE GENOMIC DNA]</scope>
</reference>
<proteinExistence type="inferred from homology"/>
<evidence type="ECO:0000256" key="23">
    <source>
        <dbReference type="ARBA" id="ARBA00045709"/>
    </source>
</evidence>
<evidence type="ECO:0000256" key="1">
    <source>
        <dbReference type="ARBA" id="ARBA00004155"/>
    </source>
</evidence>
<evidence type="ECO:0000256" key="25">
    <source>
        <dbReference type="SAM" id="Phobius"/>
    </source>
</evidence>
<evidence type="ECO:0000256" key="3">
    <source>
        <dbReference type="ARBA" id="ARBA00022448"/>
    </source>
</evidence>
<dbReference type="AlphaFoldDB" id="A0A0K8MAM5"/>
<feature type="transmembrane region" description="Helical" evidence="25">
    <location>
        <begin position="134"/>
        <end position="153"/>
    </location>
</feature>
<evidence type="ECO:0000256" key="8">
    <source>
        <dbReference type="ARBA" id="ARBA00044876"/>
    </source>
</evidence>